<evidence type="ECO:0000256" key="1">
    <source>
        <dbReference type="ARBA" id="ARBA00022734"/>
    </source>
</evidence>
<name>A0AAE0PWM2_9TELE</name>
<dbReference type="PANTHER" id="PTHR22803">
    <property type="entry name" value="MANNOSE, PHOSPHOLIPASE, LECTIN RECEPTOR RELATED"/>
    <property type="match status" value="1"/>
</dbReference>
<evidence type="ECO:0000313" key="5">
    <source>
        <dbReference type="Proteomes" id="UP001274896"/>
    </source>
</evidence>
<keyword evidence="1" id="KW-0430">Lectin</keyword>
<dbReference type="InterPro" id="IPR050111">
    <property type="entry name" value="C-type_lectin/snaclec_domain"/>
</dbReference>
<feature type="domain" description="C-type lectin" evidence="3">
    <location>
        <begin position="729"/>
        <end position="856"/>
    </location>
</feature>
<dbReference type="SUPFAM" id="SSF56219">
    <property type="entry name" value="DNase I-like"/>
    <property type="match status" value="1"/>
</dbReference>
<reference evidence="4" key="1">
    <citation type="submission" date="2023-06" db="EMBL/GenBank/DDBJ databases">
        <title>Male Hemibagrus guttatus genome.</title>
        <authorList>
            <person name="Bian C."/>
        </authorList>
    </citation>
    <scope>NUCLEOTIDE SEQUENCE</scope>
    <source>
        <strain evidence="4">Male_cb2023</strain>
        <tissue evidence="4">Muscle</tissue>
    </source>
</reference>
<dbReference type="Gene3D" id="3.10.100.10">
    <property type="entry name" value="Mannose-Binding Protein A, subunit A"/>
    <property type="match status" value="3"/>
</dbReference>
<comment type="caution">
    <text evidence="4">The sequence shown here is derived from an EMBL/GenBank/DDBJ whole genome shotgun (WGS) entry which is preliminary data.</text>
</comment>
<dbReference type="GO" id="GO:0003824">
    <property type="term" value="F:catalytic activity"/>
    <property type="evidence" value="ECO:0007669"/>
    <property type="project" value="InterPro"/>
</dbReference>
<dbReference type="Proteomes" id="UP001274896">
    <property type="component" value="Unassembled WGS sequence"/>
</dbReference>
<dbReference type="Pfam" id="PF00059">
    <property type="entry name" value="Lectin_C"/>
    <property type="match status" value="2"/>
</dbReference>
<feature type="non-terminal residue" evidence="4">
    <location>
        <position position="857"/>
    </location>
</feature>
<organism evidence="4 5">
    <name type="scientific">Hemibagrus guttatus</name>
    <dbReference type="NCBI Taxonomy" id="175788"/>
    <lineage>
        <taxon>Eukaryota</taxon>
        <taxon>Metazoa</taxon>
        <taxon>Chordata</taxon>
        <taxon>Craniata</taxon>
        <taxon>Vertebrata</taxon>
        <taxon>Euteleostomi</taxon>
        <taxon>Actinopterygii</taxon>
        <taxon>Neopterygii</taxon>
        <taxon>Teleostei</taxon>
        <taxon>Ostariophysi</taxon>
        <taxon>Siluriformes</taxon>
        <taxon>Bagridae</taxon>
        <taxon>Hemibagrus</taxon>
    </lineage>
</organism>
<evidence type="ECO:0000256" key="2">
    <source>
        <dbReference type="SAM" id="Coils"/>
    </source>
</evidence>
<protein>
    <recommendedName>
        <fullName evidence="3">C-type lectin domain-containing protein</fullName>
    </recommendedName>
</protein>
<sequence>DFVVSQIRQTHWIGLNDVETERQWMWVNNQALKETGVTRFCSPGTHYEPDNWKGKDPSGENCAALGDINEYACMFSVFITDFLFILSWNKANQNQGQCEKGWKSLGLKCYYFSTVRLNWTQGRDFCVEKGGHLVIITNQTEQEFVASQIGETHWIGLNDLETEGQWMWVNNQPLKERGVTFWYRSPQGISEPDNWKEEDPAGENCVALGHEEGFTNKWFDALCRKGRELADMMARRKVDILCVQETRWKGSKARSIGAGFKLFYYGVDSKRNGVGVVLKEELVRNVLEVKRVPDRVMSLKLEIEGVMNVVSGYAPQVGCELEEKERFWSELDEVMGSIPTRERVVIGADFNGHVGEGNTGDEEVMGKFGVKERNLEGQMVVDFAKRMDMGVVNTYFQKREEHRVTYKSGGRRTQVDYILCRRGNLKEISDCKVVVGESVARQHRMVVCRMTLMVCKTKRSKIEIEKKTKWWKLKKEECCEEFRQKLRQALGGQVVLPDDWETTAEVIRETGRKVLGVSSGRRKEDKETWSWNEEVQDSIQRKRLAKKKWDMDRTEENRQEYKELQRRVKREVYKAKQKAYDELYTRLDTREGEKDLYKLARQRNRDGKDVQQVRVIKDRDGRVLTNLEKAYDRVPREELWYCMRKSGVAEKYVRVVQDSGEVMDQLSEEVRQESPWTMMFADDIVICSESREQVEENLERWRFALERRGMKVSRTNQNQGRCEKRWESLGLKCYYFSTVKLDWAQSRDFCVEKGGHLVIITSQTEQDFVVSKIGETHWIGLHDLETEGQWMWVNNQPLKETGVTFWYSAPEGPNEPDNWKEEDTSGENCAALGDVNGNMHKWFDASCRSIKKCICEK</sequence>
<dbReference type="SMART" id="SM00034">
    <property type="entry name" value="CLECT"/>
    <property type="match status" value="2"/>
</dbReference>
<dbReference type="AlphaFoldDB" id="A0AAE0PWM2"/>
<dbReference type="Gene3D" id="3.30.70.270">
    <property type="match status" value="1"/>
</dbReference>
<dbReference type="Gene3D" id="3.60.10.10">
    <property type="entry name" value="Endonuclease/exonuclease/phosphatase"/>
    <property type="match status" value="1"/>
</dbReference>
<feature type="domain" description="C-type lectin" evidence="3">
    <location>
        <begin position="105"/>
        <end position="225"/>
    </location>
</feature>
<accession>A0AAE0PWM2</accession>
<evidence type="ECO:0000313" key="4">
    <source>
        <dbReference type="EMBL" id="KAK3508613.1"/>
    </source>
</evidence>
<dbReference type="InterPro" id="IPR016187">
    <property type="entry name" value="CTDL_fold"/>
</dbReference>
<dbReference type="InterPro" id="IPR001304">
    <property type="entry name" value="C-type_lectin-like"/>
</dbReference>
<dbReference type="InterPro" id="IPR016186">
    <property type="entry name" value="C-type_lectin-like/link_sf"/>
</dbReference>
<keyword evidence="2" id="KW-0175">Coiled coil</keyword>
<dbReference type="InterPro" id="IPR043128">
    <property type="entry name" value="Rev_trsase/Diguanyl_cyclase"/>
</dbReference>
<evidence type="ECO:0000259" key="3">
    <source>
        <dbReference type="PROSITE" id="PS50041"/>
    </source>
</evidence>
<proteinExistence type="predicted"/>
<keyword evidence="5" id="KW-1185">Reference proteome</keyword>
<feature type="domain" description="C-type lectin" evidence="3">
    <location>
        <begin position="1"/>
        <end position="73"/>
    </location>
</feature>
<feature type="coiled-coil region" evidence="2">
    <location>
        <begin position="544"/>
        <end position="571"/>
    </location>
</feature>
<dbReference type="PROSITE" id="PS50041">
    <property type="entry name" value="C_TYPE_LECTIN_2"/>
    <property type="match status" value="3"/>
</dbReference>
<dbReference type="GO" id="GO:0030246">
    <property type="term" value="F:carbohydrate binding"/>
    <property type="evidence" value="ECO:0007669"/>
    <property type="project" value="UniProtKB-KW"/>
</dbReference>
<dbReference type="InterPro" id="IPR033989">
    <property type="entry name" value="CD209-like_CTLD"/>
</dbReference>
<dbReference type="SUPFAM" id="SSF56436">
    <property type="entry name" value="C-type lectin-like"/>
    <property type="match status" value="3"/>
</dbReference>
<dbReference type="EMBL" id="JAUCMX010000028">
    <property type="protein sequence ID" value="KAK3508613.1"/>
    <property type="molecule type" value="Genomic_DNA"/>
</dbReference>
<dbReference type="CDD" id="cd03590">
    <property type="entry name" value="CLECT_DC-SIGN_like"/>
    <property type="match status" value="2"/>
</dbReference>
<dbReference type="CDD" id="cd09076">
    <property type="entry name" value="L1-EN"/>
    <property type="match status" value="1"/>
</dbReference>
<dbReference type="InterPro" id="IPR036691">
    <property type="entry name" value="Endo/exonu/phosph_ase_sf"/>
</dbReference>
<gene>
    <name evidence="4" type="ORF">QTP70_035199</name>
</gene>